<dbReference type="RefSeq" id="WP_002732260.1">
    <property type="nucleotide sequence ID" value="NZ_AHNP02000007.1"/>
</dbReference>
<accession>A0AAV3JD89</accession>
<comment type="caution">
    <text evidence="1">The sequence shown here is derived from an EMBL/GenBank/DDBJ whole genome shotgun (WGS) entry which is preliminary data.</text>
</comment>
<reference evidence="1 2" key="1">
    <citation type="submission" date="2013-04" db="EMBL/GenBank/DDBJ databases">
        <authorList>
            <person name="Harkins D.M."/>
            <person name="Durkin A.S."/>
            <person name="Brinkac L.M."/>
            <person name="Haft D.H."/>
            <person name="Selengut J.D."/>
            <person name="Sanka R."/>
            <person name="DePew J."/>
            <person name="Purushe J."/>
            <person name="Chanthongthip A."/>
            <person name="Lattana O."/>
            <person name="Phetsouvanh R."/>
            <person name="Newton P.N."/>
            <person name="Vinetz J.M."/>
            <person name="Sutton G.G."/>
            <person name="Nierman W.C."/>
            <person name="Fouts D.E."/>
        </authorList>
    </citation>
    <scope>NUCLEOTIDE SEQUENCE [LARGE SCALE GENOMIC DNA]</scope>
    <source>
        <strain evidence="1 2">UI 09931</strain>
    </source>
</reference>
<evidence type="ECO:0000313" key="1">
    <source>
        <dbReference type="EMBL" id="EPG57419.1"/>
    </source>
</evidence>
<organism evidence="1 2">
    <name type="scientific">Leptospira borgpetersenii serovar Javanica str. UI 09931</name>
    <dbReference type="NCBI Taxonomy" id="1049767"/>
    <lineage>
        <taxon>Bacteria</taxon>
        <taxon>Pseudomonadati</taxon>
        <taxon>Spirochaetota</taxon>
        <taxon>Spirochaetia</taxon>
        <taxon>Leptospirales</taxon>
        <taxon>Leptospiraceae</taxon>
        <taxon>Leptospira</taxon>
    </lineage>
</organism>
<protein>
    <submittedName>
        <fullName evidence="1">Uncharacterized protein</fullName>
    </submittedName>
</protein>
<dbReference type="Proteomes" id="UP000014570">
    <property type="component" value="Unassembled WGS sequence"/>
</dbReference>
<name>A0AAV3JD89_LEPBO</name>
<sequence length="442" mass="50717">MKVTHSCLEFDSIDDLIDFTREFETGSMIRFLSPVEDNSGNVLVKEEVQVKESTLSRLKDIKGQYTPKFDVKLNKELVEQIQNILSIKIVDQLRNTDMKFLKFMYENAVYNYKGIIRNSLLSKKIVLTLLKVYKQNVSFFKYISELGLLTLGIVMIPDTMKFRLLRRYAFTAGVLMDVPRIGVDRFIKLPFDDNEKVGVAHKCSDILQKLDLIGFTYAAISNHMPLGMMDNPDKLISIDKAGESESIDETFFDDIVSNDGESDSKEDRSKEDAIPEKSFDLFQTLLTDALKLARYIANVSHNASDKDYVMEELVYYIAYNTSKKYFDELLANPLVSTFKEFEVNVKRLRKIAEVEMKCVYPPSAWAYPKPKSSQVLCKNKVWGCPNIVMGWDIHVITAQEAFGWVGTILPIDNYPKCKLEEELDVIITEPEKPEKPKKSELT</sequence>
<evidence type="ECO:0000313" key="2">
    <source>
        <dbReference type="Proteomes" id="UP000014570"/>
    </source>
</evidence>
<gene>
    <name evidence="1" type="ORF">LEP1GSC103_2629</name>
</gene>
<dbReference type="AlphaFoldDB" id="A0AAV3JD89"/>
<proteinExistence type="predicted"/>
<dbReference type="EMBL" id="AHNP02000007">
    <property type="protein sequence ID" value="EPG57419.1"/>
    <property type="molecule type" value="Genomic_DNA"/>
</dbReference>